<dbReference type="PANTHER" id="PTHR23244">
    <property type="entry name" value="KELCH REPEAT DOMAIN"/>
    <property type="match status" value="1"/>
</dbReference>
<dbReference type="InterPro" id="IPR006652">
    <property type="entry name" value="Kelch_1"/>
</dbReference>
<dbReference type="Pfam" id="PF24681">
    <property type="entry name" value="Kelch_KLHDC2_KLHL20_DRC7"/>
    <property type="match status" value="2"/>
</dbReference>
<dbReference type="KEGG" id="ptm:GSPATT00030409001"/>
<dbReference type="HOGENOM" id="CLU_025914_0_0_1"/>
<sequence>MYHYDGNGQSPNYCQQEKLVAKVVRKNAQQCPAIKNHTSVHYKNQIIIFGGYDSKKNHHDIHIYRDGQWTKCKANGKIPESRNGHSATVVDNKMFVIGGWLGSGTYASGEVYVLDLDTLTWTLVNTIGEVIAIIKQIPGPCNMHSADLIGQLIYIFRGGDGKDYLNDLHSFDANTNIWKFIQTPDKDKPPPRANHSSTVWENKLFIFGGWDGKKRLNDLYSYDTSSNKWSELNAAYSPSARAGMCMTTINNNIYLFGGSGPQTTCFGDLQCYDPIKNQWTIVELQDEEHFDKARAGHSMTAMGNLIYIFGGSCGTQYFRDFFIIDTITPPNIHILDFNNIQVNNYFKQFYNSPKYSDLIFFVEGQQFYAHKLLLSRYQNFSKLFESEQQNEEQKIYIKDTSAAVFEQLLLYIYTGEQPSDQFSTCLQQVKSLLSTADYYMLEDLKSLCEKILCNFIDQNSVSQLKSFAELSNATQLYKYCDWYQTHHL</sequence>
<dbReference type="EMBL" id="CT868004">
    <property type="protein sequence ID" value="CAK59773.1"/>
    <property type="molecule type" value="Genomic_DNA"/>
</dbReference>
<evidence type="ECO:0000256" key="1">
    <source>
        <dbReference type="ARBA" id="ARBA00022441"/>
    </source>
</evidence>
<protein>
    <recommendedName>
        <fullName evidence="3">BTB domain-containing protein</fullName>
    </recommendedName>
</protein>
<feature type="domain" description="BTB" evidence="3">
    <location>
        <begin position="356"/>
        <end position="421"/>
    </location>
</feature>
<evidence type="ECO:0000256" key="2">
    <source>
        <dbReference type="ARBA" id="ARBA00022737"/>
    </source>
</evidence>
<dbReference type="OrthoDB" id="10251809at2759"/>
<dbReference type="AlphaFoldDB" id="A0BMK6"/>
<dbReference type="InterPro" id="IPR000210">
    <property type="entry name" value="BTB/POZ_dom"/>
</dbReference>
<dbReference type="Proteomes" id="UP000000600">
    <property type="component" value="Unassembled WGS sequence"/>
</dbReference>
<dbReference type="STRING" id="5888.A0BMK6"/>
<dbReference type="SMART" id="SM00225">
    <property type="entry name" value="BTB"/>
    <property type="match status" value="1"/>
</dbReference>
<dbReference type="Gene3D" id="3.30.710.10">
    <property type="entry name" value="Potassium Channel Kv1.1, Chain A"/>
    <property type="match status" value="1"/>
</dbReference>
<evidence type="ECO:0000313" key="4">
    <source>
        <dbReference type="EMBL" id="CAK59773.1"/>
    </source>
</evidence>
<dbReference type="SUPFAM" id="SSF50965">
    <property type="entry name" value="Galactose oxidase, central domain"/>
    <property type="match status" value="1"/>
</dbReference>
<name>A0BMK6_PARTE</name>
<dbReference type="Pfam" id="PF00651">
    <property type="entry name" value="BTB"/>
    <property type="match status" value="1"/>
</dbReference>
<organism evidence="4 5">
    <name type="scientific">Paramecium tetraurelia</name>
    <dbReference type="NCBI Taxonomy" id="5888"/>
    <lineage>
        <taxon>Eukaryota</taxon>
        <taxon>Sar</taxon>
        <taxon>Alveolata</taxon>
        <taxon>Ciliophora</taxon>
        <taxon>Intramacronucleata</taxon>
        <taxon>Oligohymenophorea</taxon>
        <taxon>Peniculida</taxon>
        <taxon>Parameciidae</taxon>
        <taxon>Paramecium</taxon>
    </lineage>
</organism>
<dbReference type="SMART" id="SM00612">
    <property type="entry name" value="Kelch"/>
    <property type="match status" value="4"/>
</dbReference>
<dbReference type="GeneID" id="5012955"/>
<dbReference type="SUPFAM" id="SSF54695">
    <property type="entry name" value="POZ domain"/>
    <property type="match status" value="1"/>
</dbReference>
<evidence type="ECO:0000259" key="3">
    <source>
        <dbReference type="PROSITE" id="PS50097"/>
    </source>
</evidence>
<keyword evidence="1" id="KW-0880">Kelch repeat</keyword>
<dbReference type="InParanoid" id="A0BMK6"/>
<dbReference type="SUPFAM" id="SSF117281">
    <property type="entry name" value="Kelch motif"/>
    <property type="match status" value="1"/>
</dbReference>
<accession>A0BMK6</accession>
<reference evidence="4 5" key="1">
    <citation type="journal article" date="2006" name="Nature">
        <title>Global trends of whole-genome duplications revealed by the ciliate Paramecium tetraurelia.</title>
        <authorList>
            <consortium name="Genoscope"/>
            <person name="Aury J.-M."/>
            <person name="Jaillon O."/>
            <person name="Duret L."/>
            <person name="Noel B."/>
            <person name="Jubin C."/>
            <person name="Porcel B.M."/>
            <person name="Segurens B."/>
            <person name="Daubin V."/>
            <person name="Anthouard V."/>
            <person name="Aiach N."/>
            <person name="Arnaiz O."/>
            <person name="Billaut A."/>
            <person name="Beisson J."/>
            <person name="Blanc I."/>
            <person name="Bouhouche K."/>
            <person name="Camara F."/>
            <person name="Duharcourt S."/>
            <person name="Guigo R."/>
            <person name="Gogendeau D."/>
            <person name="Katinka M."/>
            <person name="Keller A.-M."/>
            <person name="Kissmehl R."/>
            <person name="Klotz C."/>
            <person name="Koll F."/>
            <person name="Le Moue A."/>
            <person name="Lepere C."/>
            <person name="Malinsky S."/>
            <person name="Nowacki M."/>
            <person name="Nowak J.K."/>
            <person name="Plattner H."/>
            <person name="Poulain J."/>
            <person name="Ruiz F."/>
            <person name="Serrano V."/>
            <person name="Zagulski M."/>
            <person name="Dessen P."/>
            <person name="Betermier M."/>
            <person name="Weissenbach J."/>
            <person name="Scarpelli C."/>
            <person name="Schachter V."/>
            <person name="Sperling L."/>
            <person name="Meyer E."/>
            <person name="Cohen J."/>
            <person name="Wincker P."/>
        </authorList>
    </citation>
    <scope>NUCLEOTIDE SEQUENCE [LARGE SCALE GENOMIC DNA]</scope>
    <source>
        <strain evidence="4 5">Stock d4-2</strain>
    </source>
</reference>
<gene>
    <name evidence="4" type="ORF">GSPATT00030409001</name>
</gene>
<proteinExistence type="predicted"/>
<keyword evidence="2" id="KW-0677">Repeat</keyword>
<dbReference type="PANTHER" id="PTHR23244:SF501">
    <property type="entry name" value="BTB DOMAIN-CONTAINING PROTEIN"/>
    <property type="match status" value="1"/>
</dbReference>
<dbReference type="Gene3D" id="2.120.10.80">
    <property type="entry name" value="Kelch-type beta propeller"/>
    <property type="match status" value="2"/>
</dbReference>
<evidence type="ECO:0000313" key="5">
    <source>
        <dbReference type="Proteomes" id="UP000000600"/>
    </source>
</evidence>
<dbReference type="InterPro" id="IPR011333">
    <property type="entry name" value="SKP1/BTB/POZ_sf"/>
</dbReference>
<keyword evidence="5" id="KW-1185">Reference proteome</keyword>
<dbReference type="RefSeq" id="XP_001427171.1">
    <property type="nucleotide sequence ID" value="XM_001427134.1"/>
</dbReference>
<dbReference type="InterPro" id="IPR011043">
    <property type="entry name" value="Gal_Oxase/kelch_b-propeller"/>
</dbReference>
<dbReference type="eggNOG" id="KOG1987">
    <property type="taxonomic scope" value="Eukaryota"/>
</dbReference>
<dbReference type="OMA" id="GHIETHD"/>
<dbReference type="InterPro" id="IPR015915">
    <property type="entry name" value="Kelch-typ_b-propeller"/>
</dbReference>
<dbReference type="PROSITE" id="PS50097">
    <property type="entry name" value="BTB"/>
    <property type="match status" value="1"/>
</dbReference>